<evidence type="ECO:0000256" key="6">
    <source>
        <dbReference type="ARBA" id="ARBA00023004"/>
    </source>
</evidence>
<dbReference type="Pfam" id="PF13510">
    <property type="entry name" value="Fer2_4"/>
    <property type="match status" value="1"/>
</dbReference>
<dbReference type="Gene3D" id="3.30.70.20">
    <property type="match status" value="1"/>
</dbReference>
<evidence type="ECO:0000259" key="8">
    <source>
        <dbReference type="PROSITE" id="PS51085"/>
    </source>
</evidence>
<dbReference type="CDD" id="cd00207">
    <property type="entry name" value="fer2"/>
    <property type="match status" value="1"/>
</dbReference>
<dbReference type="InterPro" id="IPR050157">
    <property type="entry name" value="PSI_iron-sulfur_center"/>
</dbReference>
<evidence type="ECO:0000256" key="1">
    <source>
        <dbReference type="ARBA" id="ARBA00003532"/>
    </source>
</evidence>
<reference evidence="10" key="1">
    <citation type="submission" date="2022-03" db="EMBL/GenBank/DDBJ databases">
        <title>Complete genome sequence of Caldinitratiruptor microaerophilus.</title>
        <authorList>
            <person name="Mukaiyama R."/>
            <person name="Nishiyama T."/>
            <person name="Ueda K."/>
        </authorList>
    </citation>
    <scope>NUCLEOTIDE SEQUENCE</scope>
    <source>
        <strain evidence="10">JCM 16183</strain>
    </source>
</reference>
<protein>
    <recommendedName>
        <fullName evidence="2">Ferredoxin</fullName>
    </recommendedName>
</protein>
<evidence type="ECO:0000256" key="3">
    <source>
        <dbReference type="ARBA" id="ARBA00022485"/>
    </source>
</evidence>
<accession>A0AA35G5E3</accession>
<evidence type="ECO:0000259" key="9">
    <source>
        <dbReference type="PROSITE" id="PS51379"/>
    </source>
</evidence>
<evidence type="ECO:0000256" key="7">
    <source>
        <dbReference type="ARBA" id="ARBA00023014"/>
    </source>
</evidence>
<organism evidence="10 11">
    <name type="scientific">Caldinitratiruptor microaerophilus</name>
    <dbReference type="NCBI Taxonomy" id="671077"/>
    <lineage>
        <taxon>Bacteria</taxon>
        <taxon>Bacillati</taxon>
        <taxon>Bacillota</taxon>
        <taxon>Clostridia</taxon>
        <taxon>Eubacteriales</taxon>
        <taxon>Symbiobacteriaceae</taxon>
        <taxon>Caldinitratiruptor</taxon>
    </lineage>
</organism>
<dbReference type="PROSITE" id="PS00198">
    <property type="entry name" value="4FE4S_FER_1"/>
    <property type="match status" value="1"/>
</dbReference>
<keyword evidence="6" id="KW-0408">Iron</keyword>
<feature type="domain" description="4Fe-4S ferredoxin-type" evidence="9">
    <location>
        <begin position="178"/>
        <end position="208"/>
    </location>
</feature>
<comment type="function">
    <text evidence="1">Ferredoxins are iron-sulfur proteins that transfer electrons in a wide variety of metabolic reactions.</text>
</comment>
<evidence type="ECO:0000313" key="10">
    <source>
        <dbReference type="EMBL" id="BDG59236.1"/>
    </source>
</evidence>
<keyword evidence="4" id="KW-0479">Metal-binding</keyword>
<evidence type="ECO:0000256" key="2">
    <source>
        <dbReference type="ARBA" id="ARBA00013529"/>
    </source>
</evidence>
<dbReference type="PANTHER" id="PTHR24960:SF84">
    <property type="entry name" value="HYDROGENASE SUBUNIT"/>
    <property type="match status" value="1"/>
</dbReference>
<dbReference type="PROSITE" id="PS51085">
    <property type="entry name" value="2FE2S_FER_2"/>
    <property type="match status" value="1"/>
</dbReference>
<dbReference type="GO" id="GO:0051539">
    <property type="term" value="F:4 iron, 4 sulfur cluster binding"/>
    <property type="evidence" value="ECO:0007669"/>
    <property type="project" value="UniProtKB-KW"/>
</dbReference>
<dbReference type="Proteomes" id="UP001163687">
    <property type="component" value="Chromosome"/>
</dbReference>
<dbReference type="PANTHER" id="PTHR24960">
    <property type="entry name" value="PHOTOSYSTEM I IRON-SULFUR CENTER-RELATED"/>
    <property type="match status" value="1"/>
</dbReference>
<dbReference type="EMBL" id="AP025628">
    <property type="protein sequence ID" value="BDG59236.1"/>
    <property type="molecule type" value="Genomic_DNA"/>
</dbReference>
<dbReference type="InterPro" id="IPR017896">
    <property type="entry name" value="4Fe4S_Fe-S-bd"/>
</dbReference>
<keyword evidence="11" id="KW-1185">Reference proteome</keyword>
<proteinExistence type="predicted"/>
<dbReference type="RefSeq" id="WP_264843356.1">
    <property type="nucleotide sequence ID" value="NZ_AP025628.1"/>
</dbReference>
<feature type="domain" description="4Fe-4S ferredoxin-type" evidence="9">
    <location>
        <begin position="135"/>
        <end position="165"/>
    </location>
</feature>
<dbReference type="AlphaFoldDB" id="A0AA35G5E3"/>
<dbReference type="InterPro" id="IPR001041">
    <property type="entry name" value="2Fe-2S_ferredoxin-type"/>
</dbReference>
<dbReference type="Gene3D" id="3.10.20.740">
    <property type="match status" value="1"/>
</dbReference>
<keyword evidence="7" id="KW-0411">Iron-sulfur</keyword>
<dbReference type="SUPFAM" id="SSF54292">
    <property type="entry name" value="2Fe-2S ferredoxin-like"/>
    <property type="match status" value="1"/>
</dbReference>
<name>A0AA35G5E3_9FIRM</name>
<dbReference type="Pfam" id="PF12838">
    <property type="entry name" value="Fer4_7"/>
    <property type="match status" value="1"/>
</dbReference>
<dbReference type="InterPro" id="IPR017900">
    <property type="entry name" value="4Fe4S_Fe_S_CS"/>
</dbReference>
<evidence type="ECO:0000313" key="11">
    <source>
        <dbReference type="Proteomes" id="UP001163687"/>
    </source>
</evidence>
<dbReference type="PROSITE" id="PS51379">
    <property type="entry name" value="4FE4S_FER_2"/>
    <property type="match status" value="2"/>
</dbReference>
<dbReference type="SUPFAM" id="SSF54862">
    <property type="entry name" value="4Fe-4S ferredoxins"/>
    <property type="match status" value="1"/>
</dbReference>
<feature type="domain" description="2Fe-2S ferredoxin-type" evidence="8">
    <location>
        <begin position="3"/>
        <end position="81"/>
    </location>
</feature>
<dbReference type="KEGG" id="cmic:caldi_03260"/>
<evidence type="ECO:0000256" key="4">
    <source>
        <dbReference type="ARBA" id="ARBA00022723"/>
    </source>
</evidence>
<evidence type="ECO:0000256" key="5">
    <source>
        <dbReference type="ARBA" id="ARBA00022737"/>
    </source>
</evidence>
<sequence>MSETVTLTVDGRPVTVPAGSTLREAAQAAGVHVPVLCWHPQVRTGSNCRVCVVEVAGNRTLVPSCSRQAEPGMEVRTDSERVRRARRVVLELLLSEADASQAPELLAYAAHYGADPGRFGEITARKRREPIRDNPFFVRDYARCILCRRCTEVCGVGVQHTFAIEIAGRGNRAAIATGGTGLLPDSPCVFCGNCVGACPTGALVPVAEFEARRDGIWPREPALRWSPATGFVAEEV</sequence>
<keyword evidence="3" id="KW-0004">4Fe-4S</keyword>
<keyword evidence="5" id="KW-0677">Repeat</keyword>
<gene>
    <name evidence="10" type="ORF">caldi_03260</name>
</gene>
<dbReference type="FunFam" id="3.30.70.20:FF:000035">
    <property type="entry name" value="Iron hydrogenase 1"/>
    <property type="match status" value="1"/>
</dbReference>
<dbReference type="InterPro" id="IPR036010">
    <property type="entry name" value="2Fe-2S_ferredoxin-like_sf"/>
</dbReference>
<dbReference type="GO" id="GO:0046872">
    <property type="term" value="F:metal ion binding"/>
    <property type="evidence" value="ECO:0007669"/>
    <property type="project" value="UniProtKB-KW"/>
</dbReference>